<evidence type="ECO:0008006" key="4">
    <source>
        <dbReference type="Google" id="ProtNLM"/>
    </source>
</evidence>
<feature type="transmembrane region" description="Helical" evidence="1">
    <location>
        <begin position="27"/>
        <end position="57"/>
    </location>
</feature>
<comment type="caution">
    <text evidence="2">The sequence shown here is derived from an EMBL/GenBank/DDBJ whole genome shotgun (WGS) entry which is preliminary data.</text>
</comment>
<keyword evidence="1" id="KW-1133">Transmembrane helix</keyword>
<reference evidence="2 3" key="1">
    <citation type="submission" date="2018-05" db="EMBL/GenBank/DDBJ databases">
        <title>Genomic Encyclopedia of Archaeal and Bacterial Type Strains, Phase II (KMG-II): from individual species to whole genera.</title>
        <authorList>
            <person name="Goeker M."/>
        </authorList>
    </citation>
    <scope>NUCLEOTIDE SEQUENCE [LARGE SCALE GENOMIC DNA]</scope>
    <source>
        <strain evidence="2 3">DSM 19975</strain>
    </source>
</reference>
<gene>
    <name evidence="2" type="ORF">LX99_01298</name>
</gene>
<proteinExistence type="predicted"/>
<accession>A0A316HKQ6</accession>
<evidence type="ECO:0000313" key="2">
    <source>
        <dbReference type="EMBL" id="PWK78845.1"/>
    </source>
</evidence>
<evidence type="ECO:0000313" key="3">
    <source>
        <dbReference type="Proteomes" id="UP000245678"/>
    </source>
</evidence>
<keyword evidence="1" id="KW-0812">Transmembrane</keyword>
<protein>
    <recommendedName>
        <fullName evidence="4">Glycine zipper family protein</fullName>
    </recommendedName>
</protein>
<dbReference type="Proteomes" id="UP000245678">
    <property type="component" value="Unassembled WGS sequence"/>
</dbReference>
<dbReference type="EMBL" id="QGHA01000002">
    <property type="protein sequence ID" value="PWK78845.1"/>
    <property type="molecule type" value="Genomic_DNA"/>
</dbReference>
<keyword evidence="1" id="KW-0472">Membrane</keyword>
<sequence>MSPFVTALKCFKLSARLQSMNRIDTKYFIGGLVIGIAIGTALHSVAVGIAIGVAFGLSLGSRKSVK</sequence>
<evidence type="ECO:0000256" key="1">
    <source>
        <dbReference type="SAM" id="Phobius"/>
    </source>
</evidence>
<keyword evidence="3" id="KW-1185">Reference proteome</keyword>
<organism evidence="2 3">
    <name type="scientific">Mucilaginibacter oryzae</name>
    <dbReference type="NCBI Taxonomy" id="468058"/>
    <lineage>
        <taxon>Bacteria</taxon>
        <taxon>Pseudomonadati</taxon>
        <taxon>Bacteroidota</taxon>
        <taxon>Sphingobacteriia</taxon>
        <taxon>Sphingobacteriales</taxon>
        <taxon>Sphingobacteriaceae</taxon>
        <taxon>Mucilaginibacter</taxon>
    </lineage>
</organism>
<name>A0A316HKQ6_9SPHI</name>
<dbReference type="AlphaFoldDB" id="A0A316HKQ6"/>